<sequence>MSNQLGELNFYKDHLSGVTGTLENKTVLNMHYGEIPKIIQVRTTTIDSIRFQDDYPIDILKIDVEGHQLKVLEGAEKAIKTDLPILLIELGGLELGCQYDAFNFLKNLGYIIFDQQKLTIAHDPPWDAIAISPKFIDLVDKIKNI</sequence>
<dbReference type="Proteomes" id="UP000297713">
    <property type="component" value="Unassembled WGS sequence"/>
</dbReference>
<dbReference type="InterPro" id="IPR029063">
    <property type="entry name" value="SAM-dependent_MTases_sf"/>
</dbReference>
<evidence type="ECO:0000259" key="1">
    <source>
        <dbReference type="Pfam" id="PF05050"/>
    </source>
</evidence>
<comment type="caution">
    <text evidence="2">The sequence shown here is derived from an EMBL/GenBank/DDBJ whole genome shotgun (WGS) entry which is preliminary data.</text>
</comment>
<protein>
    <recommendedName>
        <fullName evidence="1">Methyltransferase FkbM domain-containing protein</fullName>
    </recommendedName>
</protein>
<evidence type="ECO:0000313" key="2">
    <source>
        <dbReference type="EMBL" id="TFE66591.1"/>
    </source>
</evidence>
<dbReference type="AlphaFoldDB" id="A0A4Y8PAS0"/>
<evidence type="ECO:0000313" key="3">
    <source>
        <dbReference type="Proteomes" id="UP000297713"/>
    </source>
</evidence>
<keyword evidence="3" id="KW-1185">Reference proteome</keyword>
<dbReference type="Gene3D" id="3.40.50.150">
    <property type="entry name" value="Vaccinia Virus protein VP39"/>
    <property type="match status" value="1"/>
</dbReference>
<dbReference type="NCBIfam" id="TIGR01444">
    <property type="entry name" value="fkbM_fam"/>
    <property type="match status" value="1"/>
</dbReference>
<gene>
    <name evidence="2" type="ORF">A7Q10_02120</name>
</gene>
<name>A0A4Y8PAS0_9BACT</name>
<dbReference type="SUPFAM" id="SSF53335">
    <property type="entry name" value="S-adenosyl-L-methionine-dependent methyltransferases"/>
    <property type="match status" value="1"/>
</dbReference>
<organism evidence="2 3">
    <name type="scientific">Methylacidiphilum caldifontis</name>
    <dbReference type="NCBI Taxonomy" id="2795386"/>
    <lineage>
        <taxon>Bacteria</taxon>
        <taxon>Pseudomonadati</taxon>
        <taxon>Verrucomicrobiota</taxon>
        <taxon>Methylacidiphilae</taxon>
        <taxon>Methylacidiphilales</taxon>
        <taxon>Methylacidiphilaceae</taxon>
        <taxon>Methylacidiphilum (ex Ratnadevi et al. 2023)</taxon>
    </lineage>
</organism>
<accession>A0A4Y8PAS0</accession>
<proteinExistence type="predicted"/>
<feature type="domain" description="Methyltransferase FkbM" evidence="1">
    <location>
        <begin position="29"/>
        <end position="110"/>
    </location>
</feature>
<dbReference type="EMBL" id="LXQC01000176">
    <property type="protein sequence ID" value="TFE66591.1"/>
    <property type="molecule type" value="Genomic_DNA"/>
</dbReference>
<dbReference type="InterPro" id="IPR006342">
    <property type="entry name" value="FkbM_mtfrase"/>
</dbReference>
<dbReference type="Pfam" id="PF05050">
    <property type="entry name" value="Methyltransf_21"/>
    <property type="match status" value="1"/>
</dbReference>
<reference evidence="2 3" key="1">
    <citation type="submission" date="2016-05" db="EMBL/GenBank/DDBJ databases">
        <title>Diversity and Homogeneity among Thermoacidophilic Verrucomicrobia Methanotrophs Linked with Geographical Origin.</title>
        <authorList>
            <person name="Erikstad H.-A."/>
            <person name="Smestad N.B."/>
            <person name="Ceballos R.M."/>
            <person name="Birkeland N.-K."/>
        </authorList>
    </citation>
    <scope>NUCLEOTIDE SEQUENCE [LARGE SCALE GENOMIC DNA]</scope>
    <source>
        <strain evidence="2 3">Phi</strain>
    </source>
</reference>